<dbReference type="OrthoDB" id="8069600at2759"/>
<evidence type="ECO:0000313" key="3">
    <source>
        <dbReference type="Proteomes" id="UP000499080"/>
    </source>
</evidence>
<dbReference type="Proteomes" id="UP000499080">
    <property type="component" value="Unassembled WGS sequence"/>
</dbReference>
<proteinExistence type="predicted"/>
<comment type="caution">
    <text evidence="2">The sequence shown here is derived from an EMBL/GenBank/DDBJ whole genome shotgun (WGS) entry which is preliminary data.</text>
</comment>
<organism evidence="2 3">
    <name type="scientific">Araneus ventricosus</name>
    <name type="common">Orbweaver spider</name>
    <name type="synonym">Epeira ventricosa</name>
    <dbReference type="NCBI Taxonomy" id="182803"/>
    <lineage>
        <taxon>Eukaryota</taxon>
        <taxon>Metazoa</taxon>
        <taxon>Ecdysozoa</taxon>
        <taxon>Arthropoda</taxon>
        <taxon>Chelicerata</taxon>
        <taxon>Arachnida</taxon>
        <taxon>Araneae</taxon>
        <taxon>Araneomorphae</taxon>
        <taxon>Entelegynae</taxon>
        <taxon>Araneoidea</taxon>
        <taxon>Araneidae</taxon>
        <taxon>Araneus</taxon>
    </lineage>
</organism>
<feature type="transmembrane region" description="Helical" evidence="1">
    <location>
        <begin position="78"/>
        <end position="96"/>
    </location>
</feature>
<accession>A0A4Y2WIX4</accession>
<dbReference type="AlphaFoldDB" id="A0A4Y2WIX4"/>
<keyword evidence="1" id="KW-0812">Transmembrane</keyword>
<keyword evidence="3" id="KW-1185">Reference proteome</keyword>
<gene>
    <name evidence="2" type="ORF">AVEN_77012_1</name>
</gene>
<reference evidence="2 3" key="1">
    <citation type="journal article" date="2019" name="Sci. Rep.">
        <title>Orb-weaving spider Araneus ventricosus genome elucidates the spidroin gene catalogue.</title>
        <authorList>
            <person name="Kono N."/>
            <person name="Nakamura H."/>
            <person name="Ohtoshi R."/>
            <person name="Moran D.A.P."/>
            <person name="Shinohara A."/>
            <person name="Yoshida Y."/>
            <person name="Fujiwara M."/>
            <person name="Mori M."/>
            <person name="Tomita M."/>
            <person name="Arakawa K."/>
        </authorList>
    </citation>
    <scope>NUCLEOTIDE SEQUENCE [LARGE SCALE GENOMIC DNA]</scope>
</reference>
<dbReference type="EMBL" id="BGPR01061967">
    <property type="protein sequence ID" value="GBO37503.1"/>
    <property type="molecule type" value="Genomic_DNA"/>
</dbReference>
<evidence type="ECO:0000313" key="2">
    <source>
        <dbReference type="EMBL" id="GBO37503.1"/>
    </source>
</evidence>
<evidence type="ECO:0000256" key="1">
    <source>
        <dbReference type="SAM" id="Phobius"/>
    </source>
</evidence>
<keyword evidence="1" id="KW-1133">Transmembrane helix</keyword>
<sequence>MTVRKKVYCNKLEFLHERKGLRIKTADFFSSVTSDDQDLFFITETWLCDDIDSSERFDDRCLVYGRDRGFSSSSGRRGGGVLIAVKCVFLPVFWTFQEWISRLYGFQSN</sequence>
<protein>
    <submittedName>
        <fullName evidence="2">Uncharacterized protein</fullName>
    </submittedName>
</protein>
<keyword evidence="1" id="KW-0472">Membrane</keyword>
<name>A0A4Y2WIX4_ARAVE</name>